<dbReference type="InterPro" id="IPR006115">
    <property type="entry name" value="6PGDH_NADP-bd"/>
</dbReference>
<keyword evidence="4" id="KW-0346">Stress response</keyword>
<comment type="catalytic activity">
    <reaction evidence="7">
        <text>glycolate + NADP(+) = glyoxylate + NADPH + H(+)</text>
        <dbReference type="Rhea" id="RHEA:10992"/>
        <dbReference type="ChEBI" id="CHEBI:15378"/>
        <dbReference type="ChEBI" id="CHEBI:29805"/>
        <dbReference type="ChEBI" id="CHEBI:36655"/>
        <dbReference type="ChEBI" id="CHEBI:57783"/>
        <dbReference type="ChEBI" id="CHEBI:58349"/>
        <dbReference type="EC" id="1.1.1.79"/>
    </reaction>
</comment>
<dbReference type="PROSITE" id="PS00895">
    <property type="entry name" value="3_HYDROXYISOBUT_DH"/>
    <property type="match status" value="1"/>
</dbReference>
<dbReference type="PIRSF" id="PIRSF000103">
    <property type="entry name" value="HIBADH"/>
    <property type="match status" value="1"/>
</dbReference>
<dbReference type="GO" id="GO:0050661">
    <property type="term" value="F:NADP binding"/>
    <property type="evidence" value="ECO:0007669"/>
    <property type="project" value="InterPro"/>
</dbReference>
<dbReference type="AlphaFoldDB" id="A0AAV0KCG2"/>
<sequence length="346" mass="36422">MALWVRTTMAKYCSYSTQLPIHFAERPISAFPAKRLLTVRSKAFSVQASAKDGSSTSVGFLGLGIMGSPMAQNLLKAGCDVTVWNRTKSKCDPLISLGAKYKPSPEEVAAECDVTFAMLADPDSAFEVACGEHGAANGIGPGKGYVDVSTVDGGTSKLINQRIKSTGASFLEAPVSGSKKPAEDGQLIFLTAGDKPLYDLASPFLDIMGKSRFYLGDVGNGAAMKLVVNMMMGSMMATLAEGLLLSEKVGLDPNVLVEVLSQGAISAPMYSMKGPSMIKSAYPTAFPLKHQQKDMRLALGLAESVSQPTPIAAAANELYKVAKARGLSDDDFSAVIESLRAKLGSS</sequence>
<feature type="domain" description="6-phosphogluconate dehydrogenase NADP-binding" evidence="10">
    <location>
        <begin position="58"/>
        <end position="216"/>
    </location>
</feature>
<evidence type="ECO:0000256" key="9">
    <source>
        <dbReference type="PIRSR" id="PIRSR000103-1"/>
    </source>
</evidence>
<comment type="similarity">
    <text evidence="1">Belongs to the HIBADH-related family. NP60 subfamily.</text>
</comment>
<evidence type="ECO:0000256" key="5">
    <source>
        <dbReference type="ARBA" id="ARBA00023027"/>
    </source>
</evidence>
<dbReference type="GO" id="GO:0009507">
    <property type="term" value="C:chloroplast"/>
    <property type="evidence" value="ECO:0007669"/>
    <property type="project" value="TreeGrafter"/>
</dbReference>
<feature type="active site" evidence="9">
    <location>
        <position position="225"/>
    </location>
</feature>
<evidence type="ECO:0000256" key="4">
    <source>
        <dbReference type="ARBA" id="ARBA00023016"/>
    </source>
</evidence>
<keyword evidence="2" id="KW-0521">NADP</keyword>
<proteinExistence type="inferred from homology"/>
<keyword evidence="13" id="KW-1185">Reference proteome</keyword>
<dbReference type="FunFam" id="3.40.50.720:FF:000058">
    <property type="entry name" value="Putative oxidoreductase GLYR1 homolog"/>
    <property type="match status" value="1"/>
</dbReference>
<dbReference type="InterPro" id="IPR029154">
    <property type="entry name" value="HIBADH-like_NADP-bd"/>
</dbReference>
<dbReference type="SUPFAM" id="SSF51735">
    <property type="entry name" value="NAD(P)-binding Rossmann-fold domains"/>
    <property type="match status" value="1"/>
</dbReference>
<evidence type="ECO:0000256" key="2">
    <source>
        <dbReference type="ARBA" id="ARBA00022857"/>
    </source>
</evidence>
<gene>
    <name evidence="12" type="ORF">LITE_LOCUS18030</name>
</gene>
<dbReference type="InterPro" id="IPR015815">
    <property type="entry name" value="HIBADH-related"/>
</dbReference>
<reference evidence="12" key="1">
    <citation type="submission" date="2022-08" db="EMBL/GenBank/DDBJ databases">
        <authorList>
            <person name="Gutierrez-Valencia J."/>
        </authorList>
    </citation>
    <scope>NUCLEOTIDE SEQUENCE</scope>
</reference>
<comment type="catalytic activity">
    <reaction evidence="6">
        <text>4-hydroxybutanoate + NADP(+) = succinate semialdehyde + NADPH + H(+)</text>
        <dbReference type="Rhea" id="RHEA:26381"/>
        <dbReference type="ChEBI" id="CHEBI:15378"/>
        <dbReference type="ChEBI" id="CHEBI:16724"/>
        <dbReference type="ChEBI" id="CHEBI:57706"/>
        <dbReference type="ChEBI" id="CHEBI:57783"/>
        <dbReference type="ChEBI" id="CHEBI:58349"/>
        <dbReference type="EC" id="1.1.1.n11"/>
    </reaction>
</comment>
<evidence type="ECO:0000259" key="10">
    <source>
        <dbReference type="Pfam" id="PF03446"/>
    </source>
</evidence>
<dbReference type="GO" id="GO:0051287">
    <property type="term" value="F:NAD binding"/>
    <property type="evidence" value="ECO:0007669"/>
    <property type="project" value="InterPro"/>
</dbReference>
<dbReference type="Gene3D" id="3.40.50.720">
    <property type="entry name" value="NAD(P)-binding Rossmann-like Domain"/>
    <property type="match status" value="1"/>
</dbReference>
<accession>A0AAV0KCG2</accession>
<dbReference type="SUPFAM" id="SSF48179">
    <property type="entry name" value="6-phosphogluconate dehydrogenase C-terminal domain-like"/>
    <property type="match status" value="1"/>
</dbReference>
<comment type="function">
    <text evidence="8">Catalyzes the NADPH-dependent reduction of glyoxylate to glycolate as well as succinic semialdehyde (SSA) to gamma-hydroxybutyrate in vitro. May function in redox homeostasis and play a role in oxidative stress tolerance by detoxifying glyoxylate and SSA generated in glycolate metabolism and GABA metabolism, respectively.</text>
</comment>
<dbReference type="PANTHER" id="PTHR43580:SF2">
    <property type="entry name" value="CYTOKINE-LIKE NUCLEAR FACTOR N-PAC"/>
    <property type="match status" value="1"/>
</dbReference>
<name>A0AAV0KCG2_9ROSI</name>
<feature type="domain" description="3-hydroxyisobutyrate dehydrogenase-like NAD-binding" evidence="11">
    <location>
        <begin position="219"/>
        <end position="337"/>
    </location>
</feature>
<comment type="caution">
    <text evidence="12">The sequence shown here is derived from an EMBL/GenBank/DDBJ whole genome shotgun (WGS) entry which is preliminary data.</text>
</comment>
<dbReference type="EMBL" id="CAMGYJ010000005">
    <property type="protein sequence ID" value="CAI0419545.1"/>
    <property type="molecule type" value="Genomic_DNA"/>
</dbReference>
<keyword evidence="3" id="KW-0560">Oxidoreductase</keyword>
<dbReference type="InterPro" id="IPR002204">
    <property type="entry name" value="3-OH-isobutyrate_DH-rel_CS"/>
</dbReference>
<evidence type="ECO:0000256" key="6">
    <source>
        <dbReference type="ARBA" id="ARBA00052582"/>
    </source>
</evidence>
<organism evidence="12 13">
    <name type="scientific">Linum tenue</name>
    <dbReference type="NCBI Taxonomy" id="586396"/>
    <lineage>
        <taxon>Eukaryota</taxon>
        <taxon>Viridiplantae</taxon>
        <taxon>Streptophyta</taxon>
        <taxon>Embryophyta</taxon>
        <taxon>Tracheophyta</taxon>
        <taxon>Spermatophyta</taxon>
        <taxon>Magnoliopsida</taxon>
        <taxon>eudicotyledons</taxon>
        <taxon>Gunneridae</taxon>
        <taxon>Pentapetalae</taxon>
        <taxon>rosids</taxon>
        <taxon>fabids</taxon>
        <taxon>Malpighiales</taxon>
        <taxon>Linaceae</taxon>
        <taxon>Linum</taxon>
    </lineage>
</organism>
<dbReference type="FunFam" id="1.10.1040.10:FF:000016">
    <property type="entry name" value="Glyoxylate/succinic semialdehyde reductase 2"/>
    <property type="match status" value="1"/>
</dbReference>
<dbReference type="InterPro" id="IPR013328">
    <property type="entry name" value="6PGD_dom2"/>
</dbReference>
<keyword evidence="5" id="KW-0520">NAD</keyword>
<evidence type="ECO:0000256" key="1">
    <source>
        <dbReference type="ARBA" id="ARBA00007598"/>
    </source>
</evidence>
<evidence type="ECO:0000256" key="7">
    <source>
        <dbReference type="ARBA" id="ARBA00052769"/>
    </source>
</evidence>
<dbReference type="InterPro" id="IPR008927">
    <property type="entry name" value="6-PGluconate_DH-like_C_sf"/>
</dbReference>
<dbReference type="PANTHER" id="PTHR43580">
    <property type="entry name" value="OXIDOREDUCTASE GLYR1-RELATED"/>
    <property type="match status" value="1"/>
</dbReference>
<dbReference type="Gene3D" id="1.10.1040.10">
    <property type="entry name" value="N-(1-d-carboxylethyl)-l-norvaline Dehydrogenase, domain 2"/>
    <property type="match status" value="1"/>
</dbReference>
<evidence type="ECO:0000256" key="8">
    <source>
        <dbReference type="ARBA" id="ARBA00056683"/>
    </source>
</evidence>
<evidence type="ECO:0000256" key="3">
    <source>
        <dbReference type="ARBA" id="ARBA00023002"/>
    </source>
</evidence>
<protein>
    <recommendedName>
        <fullName evidence="14">Glyoxylate/succinic semialdehyde reductase 2, chloroplastic</fullName>
    </recommendedName>
</protein>
<dbReference type="GO" id="GO:0030267">
    <property type="term" value="F:glyoxylate reductase (NADPH) activity"/>
    <property type="evidence" value="ECO:0007669"/>
    <property type="project" value="UniProtKB-EC"/>
</dbReference>
<dbReference type="InterPro" id="IPR051265">
    <property type="entry name" value="HIBADH-related_NP60_sf"/>
</dbReference>
<dbReference type="InterPro" id="IPR036291">
    <property type="entry name" value="NAD(P)-bd_dom_sf"/>
</dbReference>
<dbReference type="Pfam" id="PF14833">
    <property type="entry name" value="NAD_binding_11"/>
    <property type="match status" value="1"/>
</dbReference>
<evidence type="ECO:0008006" key="14">
    <source>
        <dbReference type="Google" id="ProtNLM"/>
    </source>
</evidence>
<dbReference type="Pfam" id="PF03446">
    <property type="entry name" value="NAD_binding_2"/>
    <property type="match status" value="1"/>
</dbReference>
<dbReference type="Proteomes" id="UP001154282">
    <property type="component" value="Unassembled WGS sequence"/>
</dbReference>
<evidence type="ECO:0000259" key="11">
    <source>
        <dbReference type="Pfam" id="PF14833"/>
    </source>
</evidence>
<evidence type="ECO:0000313" key="13">
    <source>
        <dbReference type="Proteomes" id="UP001154282"/>
    </source>
</evidence>
<evidence type="ECO:0000313" key="12">
    <source>
        <dbReference type="EMBL" id="CAI0419545.1"/>
    </source>
</evidence>